<gene>
    <name evidence="1" type="ordered locus">OTBS_0012</name>
</gene>
<dbReference type="Proteomes" id="UP000001565">
    <property type="component" value="Chromosome"/>
</dbReference>
<dbReference type="HOGENOM" id="CLU_2974965_0_0_5"/>
<dbReference type="AlphaFoldDB" id="A5CBX1"/>
<protein>
    <submittedName>
        <fullName evidence="1">Uncharacterized protein</fullName>
    </submittedName>
</protein>
<dbReference type="EMBL" id="AM494475">
    <property type="protein sequence ID" value="CAM79078.1"/>
    <property type="molecule type" value="Genomic_DNA"/>
</dbReference>
<reference evidence="1 2" key="1">
    <citation type="journal article" date="2007" name="Proc. Natl. Acad. Sci. U.S.A.">
        <title>The Orientia tsutsugamushi genome reveals massive proliferation of conjugative type IV secretion system and host-cell interaction genes.</title>
        <authorList>
            <person name="Cho N.-H."/>
            <person name="Kim H.-R."/>
            <person name="Lee J.-H."/>
            <person name="Kim S.-Y."/>
            <person name="Kim J."/>
            <person name="Cha S."/>
            <person name="Kim S.-Y."/>
            <person name="Darby A.C."/>
            <person name="Fuxelius H.-H."/>
            <person name="Yin J."/>
            <person name="Kim J.H."/>
            <person name="Kim J."/>
            <person name="Lee S.J."/>
            <person name="Koh Y.-S."/>
            <person name="Jang W.-J."/>
            <person name="Park K.-H."/>
            <person name="Andersson S.G.E."/>
            <person name="Choi M.-S."/>
            <person name="Kim I.-S."/>
        </authorList>
    </citation>
    <scope>NUCLEOTIDE SEQUENCE [LARGE SCALE GENOMIC DNA]</scope>
    <source>
        <strain evidence="1 2">Boryong</strain>
    </source>
</reference>
<evidence type="ECO:0000313" key="2">
    <source>
        <dbReference type="Proteomes" id="UP000001565"/>
    </source>
</evidence>
<organism evidence="1 2">
    <name type="scientific">Orientia tsutsugamushi (strain Boryong)</name>
    <name type="common">Rickettsia tsutsugamushi</name>
    <dbReference type="NCBI Taxonomy" id="357244"/>
    <lineage>
        <taxon>Bacteria</taxon>
        <taxon>Pseudomonadati</taxon>
        <taxon>Pseudomonadota</taxon>
        <taxon>Alphaproteobacteria</taxon>
        <taxon>Rickettsiales</taxon>
        <taxon>Rickettsiaceae</taxon>
        <taxon>Rickettsieae</taxon>
        <taxon>Orientia</taxon>
    </lineage>
</organism>
<dbReference type="KEGG" id="ots:OTBS_0012"/>
<name>A5CBX1_ORITB</name>
<sequence>MIFFEDFNASAKDLLSSSLKLRRSHTIDISFSYSSPFNDIALLHYLLLITISLLTNPL</sequence>
<accession>A5CBX1</accession>
<proteinExistence type="predicted"/>
<evidence type="ECO:0000313" key="1">
    <source>
        <dbReference type="EMBL" id="CAM79078.1"/>
    </source>
</evidence>